<protein>
    <submittedName>
        <fullName evidence="3">Cell division protein FtsL</fullName>
    </submittedName>
</protein>
<sequence length="115" mass="13582">MRAVESRPMMSVQREPHRQRRSVPVRIRYVAALAICAWAFFYFWHAERPQLRQLAAENAKLERQLHTLQAEQRTLQAEKQQLNNPAYIEKYATEHQNLVMPNTVPFDLQSPSKSH</sequence>
<dbReference type="STRING" id="252246.SAMN05421799_105188"/>
<dbReference type="InterPro" id="IPR007060">
    <property type="entry name" value="FtsL/DivIC"/>
</dbReference>
<evidence type="ECO:0000313" key="4">
    <source>
        <dbReference type="Proteomes" id="UP000186156"/>
    </source>
</evidence>
<dbReference type="GO" id="GO:0051301">
    <property type="term" value="P:cell division"/>
    <property type="evidence" value="ECO:0007669"/>
    <property type="project" value="UniProtKB-KW"/>
</dbReference>
<reference evidence="4" key="1">
    <citation type="submission" date="2017-01" db="EMBL/GenBank/DDBJ databases">
        <authorList>
            <person name="Varghese N."/>
            <person name="Submissions S."/>
        </authorList>
    </citation>
    <scope>NUCLEOTIDE SEQUENCE [LARGE SCALE GENOMIC DNA]</scope>
    <source>
        <strain evidence="4">DSM 16176</strain>
    </source>
</reference>
<keyword evidence="2" id="KW-1133">Transmembrane helix</keyword>
<dbReference type="AlphaFoldDB" id="A0A1N7MIW0"/>
<keyword evidence="2" id="KW-0472">Membrane</keyword>
<dbReference type="OrthoDB" id="2376328at2"/>
<dbReference type="EMBL" id="FTOO01000005">
    <property type="protein sequence ID" value="SIS86055.1"/>
    <property type="molecule type" value="Genomic_DNA"/>
</dbReference>
<keyword evidence="4" id="KW-1185">Reference proteome</keyword>
<dbReference type="Proteomes" id="UP000186156">
    <property type="component" value="Unassembled WGS sequence"/>
</dbReference>
<keyword evidence="3" id="KW-0132">Cell division</keyword>
<organism evidence="3 4">
    <name type="scientific">Alicyclobacillus vulcanalis</name>
    <dbReference type="NCBI Taxonomy" id="252246"/>
    <lineage>
        <taxon>Bacteria</taxon>
        <taxon>Bacillati</taxon>
        <taxon>Bacillota</taxon>
        <taxon>Bacilli</taxon>
        <taxon>Bacillales</taxon>
        <taxon>Alicyclobacillaceae</taxon>
        <taxon>Alicyclobacillus</taxon>
    </lineage>
</organism>
<keyword evidence="3" id="KW-0131">Cell cycle</keyword>
<accession>A0A1N7MIW0</accession>
<evidence type="ECO:0000256" key="1">
    <source>
        <dbReference type="SAM" id="Coils"/>
    </source>
</evidence>
<feature type="transmembrane region" description="Helical" evidence="2">
    <location>
        <begin position="27"/>
        <end position="44"/>
    </location>
</feature>
<dbReference type="Pfam" id="PF04977">
    <property type="entry name" value="DivIC"/>
    <property type="match status" value="1"/>
</dbReference>
<keyword evidence="1" id="KW-0175">Coiled coil</keyword>
<evidence type="ECO:0000313" key="3">
    <source>
        <dbReference type="EMBL" id="SIS86055.1"/>
    </source>
</evidence>
<evidence type="ECO:0000256" key="2">
    <source>
        <dbReference type="SAM" id="Phobius"/>
    </source>
</evidence>
<keyword evidence="2" id="KW-0812">Transmembrane</keyword>
<name>A0A1N7MIW0_9BACL</name>
<feature type="coiled-coil region" evidence="1">
    <location>
        <begin position="51"/>
        <end position="81"/>
    </location>
</feature>
<proteinExistence type="predicted"/>
<gene>
    <name evidence="3" type="ORF">SAMN05421799_105188</name>
</gene>